<dbReference type="Proteomes" id="UP000186108">
    <property type="component" value="Plasmid pR1CP1"/>
</dbReference>
<evidence type="ECO:0000313" key="3">
    <source>
        <dbReference type="Proteomes" id="UP000186108"/>
    </source>
</evidence>
<dbReference type="AlphaFoldDB" id="A0A1B1KHJ5"/>
<dbReference type="EMBL" id="CP009112">
    <property type="protein sequence ID" value="ANS32085.1"/>
    <property type="molecule type" value="Genomic_DNA"/>
</dbReference>
<evidence type="ECO:0000256" key="1">
    <source>
        <dbReference type="SAM" id="MobiDB-lite"/>
    </source>
</evidence>
<proteinExistence type="predicted"/>
<organism evidence="2 3">
    <name type="scientific">Rhodococcus opacus</name>
    <name type="common">Nocardia opaca</name>
    <dbReference type="NCBI Taxonomy" id="37919"/>
    <lineage>
        <taxon>Bacteria</taxon>
        <taxon>Bacillati</taxon>
        <taxon>Actinomycetota</taxon>
        <taxon>Actinomycetes</taxon>
        <taxon>Mycobacteriales</taxon>
        <taxon>Nocardiaceae</taxon>
        <taxon>Rhodococcus</taxon>
    </lineage>
</organism>
<name>A0A1B1KHJ5_RHOOP</name>
<sequence>MFRGYSRPTLRSGLDGPGGSQAQRPALPFRWPEGRSPPRHQELTPPLATAAPIKSLSKRTLTGWVSFDLPV</sequence>
<evidence type="ECO:0000313" key="2">
    <source>
        <dbReference type="EMBL" id="ANS32085.1"/>
    </source>
</evidence>
<keyword evidence="2" id="KW-0614">Plasmid</keyword>
<protein>
    <submittedName>
        <fullName evidence="2">Uncharacterized protein</fullName>
    </submittedName>
</protein>
<gene>
    <name evidence="2" type="ORF">R1CP_37405</name>
</gene>
<geneLocation type="plasmid" evidence="3">
    <name>pr1cp1</name>
</geneLocation>
<reference evidence="2 3" key="1">
    <citation type="submission" date="2014-07" db="EMBL/GenBank/DDBJ databases">
        <authorList>
            <person name="Zhang J.E."/>
            <person name="Yang H."/>
            <person name="Guo J."/>
            <person name="Deng Z."/>
            <person name="Luo H."/>
            <person name="Luo M."/>
            <person name="Zhao B."/>
        </authorList>
    </citation>
    <scope>NUCLEOTIDE SEQUENCE [LARGE SCALE GENOMIC DNA]</scope>
    <source>
        <strain evidence="2 3">1CP</strain>
        <plasmid evidence="3">Plasmid pr1cp1</plasmid>
    </source>
</reference>
<feature type="region of interest" description="Disordered" evidence="1">
    <location>
        <begin position="1"/>
        <end position="51"/>
    </location>
</feature>
<accession>A0A1B1KHJ5</accession>